<organism evidence="1 2">
    <name type="scientific">Streptococcus infantis</name>
    <dbReference type="NCBI Taxonomy" id="68892"/>
    <lineage>
        <taxon>Bacteria</taxon>
        <taxon>Bacillati</taxon>
        <taxon>Bacillota</taxon>
        <taxon>Bacilli</taxon>
        <taxon>Lactobacillales</taxon>
        <taxon>Streptococcaceae</taxon>
        <taxon>Streptococcus</taxon>
    </lineage>
</organism>
<sequence length="87" mass="10351">MAMFNNHDKKILLEMIKNQKKSLLDIKKHLIELKNKDVSQDKLYLFLENLRSDIKTESEEDYILEIMDLVCGWCSLDLQIYPPKSHL</sequence>
<dbReference type="AlphaFoldDB" id="A0A0F2DV63"/>
<accession>A0A0F2DV63</accession>
<dbReference type="PATRIC" id="fig|28037.216.peg.1542"/>
<comment type="caution">
    <text evidence="1">The sequence shown here is derived from an EMBL/GenBank/DDBJ whole genome shotgun (WGS) entry which is preliminary data.</text>
</comment>
<dbReference type="Proteomes" id="UP000033489">
    <property type="component" value="Unassembled WGS sequence"/>
</dbReference>
<dbReference type="EMBL" id="JYGT01000010">
    <property type="protein sequence ID" value="KJQ74054.1"/>
    <property type="molecule type" value="Genomic_DNA"/>
</dbReference>
<protein>
    <submittedName>
        <fullName evidence="1">Uncharacterized protein</fullName>
    </submittedName>
</protein>
<name>A0A0F2DV63_9STRE</name>
<gene>
    <name evidence="1" type="ORF">TZ94_01575</name>
</gene>
<dbReference type="OrthoDB" id="8708337at2"/>
<proteinExistence type="predicted"/>
<evidence type="ECO:0000313" key="2">
    <source>
        <dbReference type="Proteomes" id="UP000033489"/>
    </source>
</evidence>
<dbReference type="RefSeq" id="WP_142321376.1">
    <property type="nucleotide sequence ID" value="NZ_JYGT01000010.1"/>
</dbReference>
<evidence type="ECO:0000313" key="1">
    <source>
        <dbReference type="EMBL" id="KJQ74054.1"/>
    </source>
</evidence>
<reference evidence="1 2" key="1">
    <citation type="submission" date="2015-02" db="EMBL/GenBank/DDBJ databases">
        <title>Evolution of amylase-binding proteins of oral streptococcal species.</title>
        <authorList>
            <person name="Haase E.M."/>
        </authorList>
    </citation>
    <scope>NUCLEOTIDE SEQUENCE [LARGE SCALE GENOMIC DNA]</scope>
    <source>
        <strain evidence="1 2">UC921A</strain>
    </source>
</reference>